<sequence>MAGSPFDYAQKVTSTVAETASDHVLEPVQKEFAGEPQVSAPECPGESSKPCIVGDASTSSESSAAATAAVDDGNSKMIMYIVGGTFGVIVIGSILMKYQALGEYTSFWARILALGLAGASGGFGAVQYSLYNNLACRNFTALGYGDCPALLAIYVMWGMAVFHLAFNLPFLLVSLNRMAAWYAKFGLMSQASVYFTANSAAVATIKYAGGDIITLGIVAGGLVVAIMFLMAWFQGEDGVIKRIIDKAEDAVRAASKMAEEALEEGLKMFGLDSNERSKLTCNNVYVHAIVRPRPGFFDPGKDAEGNPLGVPTTSGEVVGFVDLHGNEEGAKVFKGLGYAKVRWEPATEGGKSSLSEHSIAETSSELQIVDDETGLVDKLVGDTMAYFGLPPDTLDVFTGPKFDAKKRQIDIFLKYWQSVKEEKEDEFGRPVAPGISLNCEVFDAAGKAIGTLNKVDSHLYKSSIRLKDLSVTTQSILSLELHRLPDKVKGLVISATCSEQYKLRHFRSFGFHPKGYNVDLAGLVTEPKGAGGEVNGASICEGNGSSGVALLVMVKQKVGSEGERWFGVKIDKNVSGRMPKDMRPVLTQIFNSTKDEVRNVKFRRDTNGNCVDIAVAFDECEVHYRSEQRAKETFKKHFEALTDKYKKKLMASGENPEKAAGSAQKYAALQLKQTKGKQFRILWKKKTIENMKKGMHPMKAQLLAKKAAMDEAMFLGRKEEVMEQVRREAEEERLNLELANNAAKERYDSTWGGKVSNWYGSWFGEGRDDTADAMGAGEVMEGDGKKKKKKSRRQASKTNSWF</sequence>
<dbReference type="Proteomes" id="UP000572268">
    <property type="component" value="Unassembled WGS sequence"/>
</dbReference>
<keyword evidence="3" id="KW-0812">Transmembrane</keyword>
<reference evidence="6 7" key="1">
    <citation type="submission" date="2020-04" db="EMBL/GenBank/DDBJ databases">
        <title>Perkinsus olseni comparative genomics.</title>
        <authorList>
            <person name="Bogema D.R."/>
        </authorList>
    </citation>
    <scope>NUCLEOTIDE SEQUENCE [LARGE SCALE GENOMIC DNA]</scope>
    <source>
        <strain evidence="5">ATCC PRA-179</strain>
        <strain evidence="4">ATCC PRA-31</strain>
    </source>
</reference>
<accession>A0A7J6LD06</accession>
<keyword evidence="3" id="KW-0472">Membrane</keyword>
<feature type="transmembrane region" description="Helical" evidence="3">
    <location>
        <begin position="151"/>
        <end position="173"/>
    </location>
</feature>
<feature type="coiled-coil region" evidence="1">
    <location>
        <begin position="715"/>
        <end position="746"/>
    </location>
</feature>
<comment type="caution">
    <text evidence="4">The sequence shown here is derived from an EMBL/GenBank/DDBJ whole genome shotgun (WGS) entry which is preliminary data.</text>
</comment>
<feature type="transmembrane region" description="Helical" evidence="3">
    <location>
        <begin position="107"/>
        <end position="131"/>
    </location>
</feature>
<evidence type="ECO:0000256" key="3">
    <source>
        <dbReference type="SAM" id="Phobius"/>
    </source>
</evidence>
<name>A0A7J6LD06_PEROL</name>
<feature type="compositionally biased region" description="Basic residues" evidence="2">
    <location>
        <begin position="785"/>
        <end position="795"/>
    </location>
</feature>
<dbReference type="EMBL" id="JABAHT010000332">
    <property type="protein sequence ID" value="KAF4657896.1"/>
    <property type="molecule type" value="Genomic_DNA"/>
</dbReference>
<gene>
    <name evidence="4" type="ORF">FOL46_007572</name>
    <name evidence="5" type="ORF">FOZ61_005994</name>
</gene>
<evidence type="ECO:0000313" key="6">
    <source>
        <dbReference type="Proteomes" id="UP000570595"/>
    </source>
</evidence>
<evidence type="ECO:0000313" key="7">
    <source>
        <dbReference type="Proteomes" id="UP000572268"/>
    </source>
</evidence>
<evidence type="ECO:0000313" key="4">
    <source>
        <dbReference type="EMBL" id="KAF4657102.1"/>
    </source>
</evidence>
<dbReference type="Proteomes" id="UP000570595">
    <property type="component" value="Unassembled WGS sequence"/>
</dbReference>
<feature type="transmembrane region" description="Helical" evidence="3">
    <location>
        <begin position="212"/>
        <end position="233"/>
    </location>
</feature>
<protein>
    <submittedName>
        <fullName evidence="4">Uncharacterized protein</fullName>
    </submittedName>
</protein>
<dbReference type="EMBL" id="JABANN010000540">
    <property type="protein sequence ID" value="KAF4657102.1"/>
    <property type="molecule type" value="Genomic_DNA"/>
</dbReference>
<keyword evidence="3" id="KW-1133">Transmembrane helix</keyword>
<dbReference type="OrthoDB" id="426100at2759"/>
<proteinExistence type="predicted"/>
<keyword evidence="1" id="KW-0175">Coiled coil</keyword>
<dbReference type="AlphaFoldDB" id="A0A7J6LD06"/>
<feature type="region of interest" description="Disordered" evidence="2">
    <location>
        <begin position="32"/>
        <end position="57"/>
    </location>
</feature>
<evidence type="ECO:0000313" key="5">
    <source>
        <dbReference type="EMBL" id="KAF4657896.1"/>
    </source>
</evidence>
<evidence type="ECO:0000256" key="1">
    <source>
        <dbReference type="SAM" id="Coils"/>
    </source>
</evidence>
<evidence type="ECO:0000256" key="2">
    <source>
        <dbReference type="SAM" id="MobiDB-lite"/>
    </source>
</evidence>
<feature type="region of interest" description="Disordered" evidence="2">
    <location>
        <begin position="773"/>
        <end position="802"/>
    </location>
</feature>
<feature type="transmembrane region" description="Helical" evidence="3">
    <location>
        <begin position="77"/>
        <end position="95"/>
    </location>
</feature>
<organism evidence="4 7">
    <name type="scientific">Perkinsus olseni</name>
    <name type="common">Perkinsus atlanticus</name>
    <dbReference type="NCBI Taxonomy" id="32597"/>
    <lineage>
        <taxon>Eukaryota</taxon>
        <taxon>Sar</taxon>
        <taxon>Alveolata</taxon>
        <taxon>Perkinsozoa</taxon>
        <taxon>Perkinsea</taxon>
        <taxon>Perkinsida</taxon>
        <taxon>Perkinsidae</taxon>
        <taxon>Perkinsus</taxon>
    </lineage>
</organism>